<evidence type="ECO:0000256" key="10">
    <source>
        <dbReference type="ARBA" id="ARBA00023180"/>
    </source>
</evidence>
<proteinExistence type="inferred from homology"/>
<dbReference type="PROSITE" id="PS51892">
    <property type="entry name" value="SUBTILASE"/>
    <property type="match status" value="2"/>
</dbReference>
<reference evidence="18 19" key="1">
    <citation type="journal article" date="2018" name="Sci. Data">
        <title>The draft genome sequence of cork oak.</title>
        <authorList>
            <person name="Ramos A.M."/>
            <person name="Usie A."/>
            <person name="Barbosa P."/>
            <person name="Barros P.M."/>
            <person name="Capote T."/>
            <person name="Chaves I."/>
            <person name="Simoes F."/>
            <person name="Abreu I."/>
            <person name="Carrasquinho I."/>
            <person name="Faro C."/>
            <person name="Guimaraes J.B."/>
            <person name="Mendonca D."/>
            <person name="Nobrega F."/>
            <person name="Rodrigues L."/>
            <person name="Saibo N.J.M."/>
            <person name="Varela M.C."/>
            <person name="Egas C."/>
            <person name="Matos J."/>
            <person name="Miguel C.M."/>
            <person name="Oliveira M.M."/>
            <person name="Ricardo C.P."/>
            <person name="Goncalves S."/>
        </authorList>
    </citation>
    <scope>NUCLEOTIDE SEQUENCE [LARGE SCALE GENOMIC DNA]</scope>
    <source>
        <strain evidence="19">cv. HL8</strain>
    </source>
</reference>
<feature type="active site" description="Charge relay system" evidence="12">
    <location>
        <position position="859"/>
    </location>
</feature>
<feature type="domain" description="Inhibitor I9" evidence="16">
    <location>
        <begin position="737"/>
        <end position="822"/>
    </location>
</feature>
<keyword evidence="5" id="KW-0964">Secreted</keyword>
<organism evidence="18 19">
    <name type="scientific">Quercus suber</name>
    <name type="common">Cork oak</name>
    <dbReference type="NCBI Taxonomy" id="58331"/>
    <lineage>
        <taxon>Eukaryota</taxon>
        <taxon>Viridiplantae</taxon>
        <taxon>Streptophyta</taxon>
        <taxon>Embryophyta</taxon>
        <taxon>Tracheophyta</taxon>
        <taxon>Spermatophyta</taxon>
        <taxon>Magnoliopsida</taxon>
        <taxon>eudicotyledons</taxon>
        <taxon>Gunneridae</taxon>
        <taxon>Pentapetalae</taxon>
        <taxon>rosids</taxon>
        <taxon>fabids</taxon>
        <taxon>Fagales</taxon>
        <taxon>Fagaceae</taxon>
        <taxon>Quercus</taxon>
    </lineage>
</organism>
<dbReference type="InterPro" id="IPR037045">
    <property type="entry name" value="S8pro/Inhibitor_I9_sf"/>
</dbReference>
<dbReference type="Pfam" id="PF02225">
    <property type="entry name" value="PA"/>
    <property type="match status" value="2"/>
</dbReference>
<feature type="domain" description="Peptidase S8/S53" evidence="14">
    <location>
        <begin position="850"/>
        <end position="1307"/>
    </location>
</feature>
<evidence type="ECO:0000256" key="12">
    <source>
        <dbReference type="PROSITE-ProRule" id="PRU01240"/>
    </source>
</evidence>
<evidence type="ECO:0000256" key="3">
    <source>
        <dbReference type="ARBA" id="ARBA00011073"/>
    </source>
</evidence>
<comment type="subcellular location">
    <subcellularLocation>
        <location evidence="2">Secreted</location>
        <location evidence="2">Extracellular space</location>
        <location evidence="2">Apoplast</location>
    </subcellularLocation>
</comment>
<dbReference type="Gene3D" id="3.30.70.80">
    <property type="entry name" value="Peptidase S8 propeptide/proteinase inhibitor I9"/>
    <property type="match status" value="1"/>
</dbReference>
<evidence type="ECO:0000256" key="1">
    <source>
        <dbReference type="ARBA" id="ARBA00002076"/>
    </source>
</evidence>
<feature type="signal peptide" evidence="13">
    <location>
        <begin position="1"/>
        <end position="25"/>
    </location>
</feature>
<dbReference type="InterPro" id="IPR010259">
    <property type="entry name" value="S8pro/Inhibitor_I9"/>
</dbReference>
<dbReference type="Gene3D" id="3.50.30.30">
    <property type="match status" value="2"/>
</dbReference>
<evidence type="ECO:0000259" key="16">
    <source>
        <dbReference type="Pfam" id="PF05922"/>
    </source>
</evidence>
<dbReference type="InterPro" id="IPR023828">
    <property type="entry name" value="Peptidase_S8_Ser-AS"/>
</dbReference>
<feature type="domain" description="Inhibitor I9" evidence="16">
    <location>
        <begin position="29"/>
        <end position="114"/>
    </location>
</feature>
<dbReference type="InterPro" id="IPR015500">
    <property type="entry name" value="Peptidase_S8_subtilisin-rel"/>
</dbReference>
<feature type="chain" id="PRO_5043754574" evidence="13">
    <location>
        <begin position="26"/>
        <end position="1481"/>
    </location>
</feature>
<dbReference type="PROSITE" id="PS00138">
    <property type="entry name" value="SUBTILASE_SER"/>
    <property type="match status" value="2"/>
</dbReference>
<keyword evidence="7 13" id="KW-0732">Signal</keyword>
<dbReference type="Proteomes" id="UP000237347">
    <property type="component" value="Unassembled WGS sequence"/>
</dbReference>
<evidence type="ECO:0000313" key="19">
    <source>
        <dbReference type="Proteomes" id="UP000237347"/>
    </source>
</evidence>
<dbReference type="CDD" id="cd02120">
    <property type="entry name" value="PA_subtilisin_like"/>
    <property type="match status" value="2"/>
</dbReference>
<dbReference type="FunFam" id="3.30.70.80:FF:000002">
    <property type="entry name" value="Subtilisin-like protease SBT5.3"/>
    <property type="match status" value="2"/>
</dbReference>
<dbReference type="GO" id="GO:0004252">
    <property type="term" value="F:serine-type endopeptidase activity"/>
    <property type="evidence" value="ECO:0007669"/>
    <property type="project" value="UniProtKB-UniRule"/>
</dbReference>
<name>A0AAW0L8E6_QUESU</name>
<keyword evidence="19" id="KW-1185">Reference proteome</keyword>
<evidence type="ECO:0000256" key="8">
    <source>
        <dbReference type="ARBA" id="ARBA00022801"/>
    </source>
</evidence>
<evidence type="ECO:0000256" key="9">
    <source>
        <dbReference type="ARBA" id="ARBA00022825"/>
    </source>
</evidence>
<dbReference type="InterPro" id="IPR036852">
    <property type="entry name" value="Peptidase_S8/S53_dom_sf"/>
</dbReference>
<evidence type="ECO:0000256" key="11">
    <source>
        <dbReference type="PIRSR" id="PIRSR615500-1"/>
    </source>
</evidence>
<keyword evidence="8 12" id="KW-0378">Hydrolase</keyword>
<dbReference type="InterPro" id="IPR046450">
    <property type="entry name" value="PA_dom_sf"/>
</dbReference>
<evidence type="ECO:0000256" key="6">
    <source>
        <dbReference type="ARBA" id="ARBA00022670"/>
    </source>
</evidence>
<dbReference type="InterPro" id="IPR041469">
    <property type="entry name" value="Subtilisin-like_FN3"/>
</dbReference>
<dbReference type="GO" id="GO:0009610">
    <property type="term" value="P:response to symbiotic fungus"/>
    <property type="evidence" value="ECO:0007669"/>
    <property type="project" value="UniProtKB-ARBA"/>
</dbReference>
<comment type="similarity">
    <text evidence="3 12">Belongs to the peptidase S8 family.</text>
</comment>
<keyword evidence="10" id="KW-0325">Glycoprotein</keyword>
<dbReference type="GO" id="GO:0006508">
    <property type="term" value="P:proteolysis"/>
    <property type="evidence" value="ECO:0007669"/>
    <property type="project" value="UniProtKB-KW"/>
</dbReference>
<dbReference type="FunFam" id="2.60.40.2310:FF:000001">
    <property type="entry name" value="Subtilisin-like protease SBT1.5"/>
    <property type="match status" value="1"/>
</dbReference>
<dbReference type="GO" id="GO:0048046">
    <property type="term" value="C:apoplast"/>
    <property type="evidence" value="ECO:0007669"/>
    <property type="project" value="UniProtKB-SubCell"/>
</dbReference>
<dbReference type="Pfam" id="PF17766">
    <property type="entry name" value="fn3_6"/>
    <property type="match status" value="2"/>
</dbReference>
<evidence type="ECO:0000256" key="4">
    <source>
        <dbReference type="ARBA" id="ARBA00022523"/>
    </source>
</evidence>
<feature type="active site" description="Charge relay system" evidence="12">
    <location>
        <position position="953"/>
    </location>
</feature>
<dbReference type="InterPro" id="IPR045051">
    <property type="entry name" value="SBT"/>
</dbReference>
<dbReference type="GO" id="GO:0009609">
    <property type="term" value="P:response to symbiotic bacterium"/>
    <property type="evidence" value="ECO:0007669"/>
    <property type="project" value="UniProtKB-ARBA"/>
</dbReference>
<dbReference type="Gene3D" id="3.40.50.200">
    <property type="entry name" value="Peptidase S8/S53 domain"/>
    <property type="match status" value="2"/>
</dbReference>
<feature type="active site" description="Charge relay system" evidence="11 12">
    <location>
        <position position="222"/>
    </location>
</feature>
<feature type="active site" description="Charge relay system" evidence="11 12">
    <location>
        <position position="151"/>
    </location>
</feature>
<evidence type="ECO:0000313" key="18">
    <source>
        <dbReference type="EMBL" id="KAK7847069.1"/>
    </source>
</evidence>
<dbReference type="SUPFAM" id="SSF52025">
    <property type="entry name" value="PA domain"/>
    <property type="match status" value="1"/>
</dbReference>
<dbReference type="InterPro" id="IPR034197">
    <property type="entry name" value="Peptidases_S8_3"/>
</dbReference>
<feature type="domain" description="Subtilisin-like protease fibronectin type-III" evidence="17">
    <location>
        <begin position="674"/>
        <end position="736"/>
    </location>
</feature>
<keyword evidence="9 12" id="KW-0720">Serine protease</keyword>
<evidence type="ECO:0000259" key="15">
    <source>
        <dbReference type="Pfam" id="PF02225"/>
    </source>
</evidence>
<dbReference type="SUPFAM" id="SSF52743">
    <property type="entry name" value="Subtilisin-like"/>
    <property type="match status" value="2"/>
</dbReference>
<feature type="domain" description="Peptidase S8/S53" evidence="14">
    <location>
        <begin position="142"/>
        <end position="598"/>
    </location>
</feature>
<comment type="function">
    <text evidence="1">Required for arbuscular mycorrhiza (AM) development during AM symbiosis with AM fungi (e.g. Glomeromycota intraradices).</text>
</comment>
<keyword evidence="6 12" id="KW-0645">Protease</keyword>
<accession>A0AAW0L8E6</accession>
<evidence type="ECO:0000259" key="14">
    <source>
        <dbReference type="Pfam" id="PF00082"/>
    </source>
</evidence>
<sequence length="1481" mass="158928">MSLSFLPSLLLSLVVFFLLHTTTNGAKKSYIVYMGTQSHLFDASLQELESVTNSHLDLLGSFVGSTVKAKDAIIYSYTRHINGFAAMLDEKEAAEIAKDPKVISVFPNLPRKLHTTRSWEFLGLTKDGQIPDSSAWKAGRYGEDVVIGTLDTGAWPESKSFQDNGYGPIPAKWRGICQPGYKDGFRCNRKLIGVRYFNKGYAADLGTRLNKSLNSARDLEGHGSHTLSTAGGNFVPHTSILNIANGTASGGSPRARVAAYKVCWPETETAGGCYDADIMAAVDAAISDGVDVLSMSIGGVGGTEFFRDGVSISSFHAVKNNIAVVCSAGNAGPILETVTNVAPWIFTVGASTTDRNLANYVSLGNKKQITGASLSASGVPGGKFYPLISAANGNNANASTTSALLCYAGSLDPKKVKGKIVLCLRGENARVDKGSECLRAGAVGMILANNVTDGNDLSADPHVLPASHINYTDGQIIFAYLNRTKNPTASITDVKTLLGVKPAPFVAAFSSRGPSNIEPTILKPDIIGPGVSILAAFTEAVSPTGLDNDTRRFPYAILSGTSMSCPHVAGIVGLLKTRYPHWSPSAIKSAIMTTAKTRDNTRKSILDSSIVKATPLAYGSGHVNPNHAMDPGLVYDATTEDYLNFLCARGYNDTLIRLFSQKPYSCPDRYSLEDFNYPSIAVPDIQARKVTLTRTVTNVGSPGTYKVRVRQPFAVFVTVKPSVLEFKTTGEKKAFQSYVVYLGGHSHGQDPSLMDLDGVTNSHYGLLGSILGSNEKAKEAIFYSYTRHINGFAAILNEEEAALISKHPNVVSVFLNKGRRLHTTRSWDFLGLERDGVLPLGSIWQKARFGEDTIIGNLDTGVWPESKSFSDEGIGPIPSKWRGICQHGNKDTVHCNRSIFLSASCQFYPAILIAMSFFSMNLTGLIRYFNKGYAFYAGTLNSSFFTARDYDGHGSHTLSTAGGNFVPGASVFSHGNGTAKGGSPKARVAAYKVCWPPIYGLQCFDADIIAAFDAAISDGVHVLSVSLGGAPAEFLEDAISIGAFHAVRHGILLVSAAGNSGPDLGTVTNVSPWMLTGASLSARGLPSQKFYPLISAADAKAANASATEALQCMPGTLDSRKVKGKILFCLRMNNERTVKGEQAAVAGAVGMILANDELNGNDVLAETHLLPASHINFTDGKYAIAYINTTKNPMAYMTHPITQLGTKPAPIVAQFSSRGPNMIQQAILKPDVTAPGLDIIAAYTEADAPTNLIFDKRRIPFNSQSGTSMSCPHVSGIAGLLKTLHPDWSPAAIKSAIMTTASTNDNNMEPMLDASYLKATPFAYGAGNVQPNHAMDPGLIYDLTIYDYLNFLCAHHYNKSQINLFSDKPYACPKSFSLADFNYPSIAVPNLSADSVTITRIVTNVGSPGTYRVRVKAPAGVWVTIKPRRMKFKVIGEKKKFKVILKPKVEGKPRGYVFGELVWSDGKHHVRSPLVVKHTEN</sequence>
<evidence type="ECO:0000259" key="17">
    <source>
        <dbReference type="Pfam" id="PF17766"/>
    </source>
</evidence>
<keyword evidence="4" id="KW-0052">Apoplast</keyword>
<dbReference type="FunFam" id="3.50.30.30:FF:000005">
    <property type="entry name" value="subtilisin-like protease SBT1.5"/>
    <property type="match status" value="2"/>
</dbReference>
<protein>
    <submittedName>
        <fullName evidence="18">Subtilisin-like protease sbt5.3</fullName>
    </submittedName>
</protein>
<dbReference type="PRINTS" id="PR00723">
    <property type="entry name" value="SUBTILISIN"/>
</dbReference>
<dbReference type="Pfam" id="PF05922">
    <property type="entry name" value="Inhibitor_I9"/>
    <property type="match status" value="2"/>
</dbReference>
<dbReference type="CDD" id="cd04852">
    <property type="entry name" value="Peptidases_S8_3"/>
    <property type="match status" value="2"/>
</dbReference>
<feature type="active site" description="Charge relay system" evidence="12">
    <location>
        <position position="1268"/>
    </location>
</feature>
<feature type="active site" description="Charge relay system" evidence="11 12">
    <location>
        <position position="562"/>
    </location>
</feature>
<evidence type="ECO:0000256" key="7">
    <source>
        <dbReference type="ARBA" id="ARBA00022729"/>
    </source>
</evidence>
<feature type="domain" description="Subtilisin-like protease fibronectin type-III" evidence="17">
    <location>
        <begin position="1380"/>
        <end position="1476"/>
    </location>
</feature>
<dbReference type="InterPro" id="IPR003137">
    <property type="entry name" value="PA_domain"/>
</dbReference>
<comment type="caution">
    <text evidence="18">The sequence shown here is derived from an EMBL/GenBank/DDBJ whole genome shotgun (WGS) entry which is preliminary data.</text>
</comment>
<dbReference type="PANTHER" id="PTHR10795">
    <property type="entry name" value="PROPROTEIN CONVERTASE SUBTILISIN/KEXIN"/>
    <property type="match status" value="1"/>
</dbReference>
<dbReference type="FunFam" id="3.40.50.200:FF:000006">
    <property type="entry name" value="Subtilisin-like protease SBT1.5"/>
    <property type="match status" value="1"/>
</dbReference>
<feature type="domain" description="PA" evidence="15">
    <location>
        <begin position="402"/>
        <end position="477"/>
    </location>
</feature>
<dbReference type="Gene3D" id="2.60.40.2310">
    <property type="match status" value="2"/>
</dbReference>
<feature type="domain" description="PA" evidence="15">
    <location>
        <begin position="1091"/>
        <end position="1181"/>
    </location>
</feature>
<dbReference type="EMBL" id="PKMF04000146">
    <property type="protein sequence ID" value="KAK7847069.1"/>
    <property type="molecule type" value="Genomic_DNA"/>
</dbReference>
<dbReference type="InterPro" id="IPR000209">
    <property type="entry name" value="Peptidase_S8/S53_dom"/>
</dbReference>
<evidence type="ECO:0000256" key="13">
    <source>
        <dbReference type="SAM" id="SignalP"/>
    </source>
</evidence>
<evidence type="ECO:0000256" key="5">
    <source>
        <dbReference type="ARBA" id="ARBA00022525"/>
    </source>
</evidence>
<gene>
    <name evidence="18" type="primary">AIR3_4</name>
    <name evidence="18" type="ORF">CFP56_007101</name>
</gene>
<dbReference type="Pfam" id="PF00082">
    <property type="entry name" value="Peptidase_S8"/>
    <property type="match status" value="2"/>
</dbReference>
<evidence type="ECO:0000256" key="2">
    <source>
        <dbReference type="ARBA" id="ARBA00004271"/>
    </source>
</evidence>